<keyword evidence="2" id="KW-0472">Membrane</keyword>
<evidence type="ECO:0000313" key="3">
    <source>
        <dbReference type="EMBL" id="KAJ1132516.1"/>
    </source>
</evidence>
<evidence type="ECO:0000313" key="4">
    <source>
        <dbReference type="Proteomes" id="UP001066276"/>
    </source>
</evidence>
<feature type="transmembrane region" description="Helical" evidence="2">
    <location>
        <begin position="153"/>
        <end position="174"/>
    </location>
</feature>
<sequence>MQGDAEGQTDESQPPPSKLLCRLKWVVLTLNVASMPLFFVAAILDHWLIVTDLRANAGLMRTCNPSGCYFFIKSAGAALGLLFTALIMSILIALPCGILEVWHARKGRLGCMSCVAGTQFIIGILGFAGMIAGTVFLLALVEGYRFYFSWTYAIGWFAVICALASGGVSVYIYVVEPKNPSSEGGLATVLLNWQPQAPTWKSQNALPMRSDNWQPQAPTMVPQQYPGQQPLNGAAQPINFTWQPYIGVMPMQQTEWQPPQQTVTQPAQAENPGWKPPQKTMPQSQEGQILPHQANRQPDQSEGSPQQTSTQHEQVEKLP</sequence>
<keyword evidence="4" id="KW-1185">Reference proteome</keyword>
<evidence type="ECO:0000256" key="1">
    <source>
        <dbReference type="SAM" id="MobiDB-lite"/>
    </source>
</evidence>
<dbReference type="AlphaFoldDB" id="A0AAV7PW04"/>
<evidence type="ECO:0000256" key="2">
    <source>
        <dbReference type="SAM" id="Phobius"/>
    </source>
</evidence>
<accession>A0AAV7PW04</accession>
<dbReference type="EMBL" id="JANPWB010000011">
    <property type="protein sequence ID" value="KAJ1132516.1"/>
    <property type="molecule type" value="Genomic_DNA"/>
</dbReference>
<comment type="caution">
    <text evidence="3">The sequence shown here is derived from an EMBL/GenBank/DDBJ whole genome shotgun (WGS) entry which is preliminary data.</text>
</comment>
<reference evidence="3" key="1">
    <citation type="journal article" date="2022" name="bioRxiv">
        <title>Sequencing and chromosome-scale assembly of the giantPleurodeles waltlgenome.</title>
        <authorList>
            <person name="Brown T."/>
            <person name="Elewa A."/>
            <person name="Iarovenko S."/>
            <person name="Subramanian E."/>
            <person name="Araus A.J."/>
            <person name="Petzold A."/>
            <person name="Susuki M."/>
            <person name="Suzuki K.-i.T."/>
            <person name="Hayashi T."/>
            <person name="Toyoda A."/>
            <person name="Oliveira C."/>
            <person name="Osipova E."/>
            <person name="Leigh N.D."/>
            <person name="Simon A."/>
            <person name="Yun M.H."/>
        </authorList>
    </citation>
    <scope>NUCLEOTIDE SEQUENCE</scope>
    <source>
        <strain evidence="3">20211129_DDA</strain>
        <tissue evidence="3">Liver</tissue>
    </source>
</reference>
<gene>
    <name evidence="3" type="ORF">NDU88_010825</name>
</gene>
<feature type="transmembrane region" description="Helical" evidence="2">
    <location>
        <begin position="120"/>
        <end position="141"/>
    </location>
</feature>
<feature type="compositionally biased region" description="Polar residues" evidence="1">
    <location>
        <begin position="294"/>
        <end position="312"/>
    </location>
</feature>
<feature type="compositionally biased region" description="Low complexity" evidence="1">
    <location>
        <begin position="255"/>
        <end position="268"/>
    </location>
</feature>
<keyword evidence="2" id="KW-1133">Transmembrane helix</keyword>
<feature type="transmembrane region" description="Helical" evidence="2">
    <location>
        <begin position="69"/>
        <end position="99"/>
    </location>
</feature>
<protein>
    <submittedName>
        <fullName evidence="3">Uncharacterized protein</fullName>
    </submittedName>
</protein>
<feature type="region of interest" description="Disordered" evidence="1">
    <location>
        <begin position="255"/>
        <end position="319"/>
    </location>
</feature>
<feature type="transmembrane region" description="Helical" evidence="2">
    <location>
        <begin position="25"/>
        <end position="49"/>
    </location>
</feature>
<name>A0AAV7PW04_PLEWA</name>
<proteinExistence type="predicted"/>
<keyword evidence="2" id="KW-0812">Transmembrane</keyword>
<organism evidence="3 4">
    <name type="scientific">Pleurodeles waltl</name>
    <name type="common">Iberian ribbed newt</name>
    <dbReference type="NCBI Taxonomy" id="8319"/>
    <lineage>
        <taxon>Eukaryota</taxon>
        <taxon>Metazoa</taxon>
        <taxon>Chordata</taxon>
        <taxon>Craniata</taxon>
        <taxon>Vertebrata</taxon>
        <taxon>Euteleostomi</taxon>
        <taxon>Amphibia</taxon>
        <taxon>Batrachia</taxon>
        <taxon>Caudata</taxon>
        <taxon>Salamandroidea</taxon>
        <taxon>Salamandridae</taxon>
        <taxon>Pleurodelinae</taxon>
        <taxon>Pleurodeles</taxon>
    </lineage>
</organism>
<dbReference type="Proteomes" id="UP001066276">
    <property type="component" value="Chromosome 7"/>
</dbReference>